<protein>
    <recommendedName>
        <fullName evidence="3">Protein kinase domain-containing protein</fullName>
    </recommendedName>
</protein>
<organism evidence="1 2">
    <name type="scientific">Actinomadura yumaensis</name>
    <dbReference type="NCBI Taxonomy" id="111807"/>
    <lineage>
        <taxon>Bacteria</taxon>
        <taxon>Bacillati</taxon>
        <taxon>Actinomycetota</taxon>
        <taxon>Actinomycetes</taxon>
        <taxon>Streptosporangiales</taxon>
        <taxon>Thermomonosporaceae</taxon>
        <taxon>Actinomadura</taxon>
    </lineage>
</organism>
<proteinExistence type="predicted"/>
<keyword evidence="2" id="KW-1185">Reference proteome</keyword>
<reference evidence="2" key="1">
    <citation type="journal article" date="2019" name="Int. J. Syst. Evol. Microbiol.">
        <title>The Global Catalogue of Microorganisms (GCM) 10K type strain sequencing project: providing services to taxonomists for standard genome sequencing and annotation.</title>
        <authorList>
            <consortium name="The Broad Institute Genomics Platform"/>
            <consortium name="The Broad Institute Genome Sequencing Center for Infectious Disease"/>
            <person name="Wu L."/>
            <person name="Ma J."/>
        </authorList>
    </citation>
    <scope>NUCLEOTIDE SEQUENCE [LARGE SCALE GENOMIC DNA]</scope>
    <source>
        <strain evidence="2">JCM 3369</strain>
    </source>
</reference>
<dbReference type="InterPro" id="IPR011009">
    <property type="entry name" value="Kinase-like_dom_sf"/>
</dbReference>
<dbReference type="EMBL" id="JBHSXS010000070">
    <property type="protein sequence ID" value="MFC6887126.1"/>
    <property type="molecule type" value="Genomic_DNA"/>
</dbReference>
<evidence type="ECO:0008006" key="3">
    <source>
        <dbReference type="Google" id="ProtNLM"/>
    </source>
</evidence>
<dbReference type="SUPFAM" id="SSF56112">
    <property type="entry name" value="Protein kinase-like (PK-like)"/>
    <property type="match status" value="1"/>
</dbReference>
<comment type="caution">
    <text evidence="1">The sequence shown here is derived from an EMBL/GenBank/DDBJ whole genome shotgun (WGS) entry which is preliminary data.</text>
</comment>
<dbReference type="RefSeq" id="WP_160823204.1">
    <property type="nucleotide sequence ID" value="NZ_JBHSXE010000001.1"/>
</dbReference>
<evidence type="ECO:0000313" key="1">
    <source>
        <dbReference type="EMBL" id="MFC6887126.1"/>
    </source>
</evidence>
<evidence type="ECO:0000313" key="2">
    <source>
        <dbReference type="Proteomes" id="UP001596380"/>
    </source>
</evidence>
<name>A0ABW2D1J3_9ACTN</name>
<accession>A0ABW2D1J3</accession>
<gene>
    <name evidence="1" type="ORF">ACFQKB_45710</name>
</gene>
<dbReference type="Gene3D" id="3.30.200.20">
    <property type="entry name" value="Phosphorylase Kinase, domain 1"/>
    <property type="match status" value="1"/>
</dbReference>
<sequence>MPEAEPPHPDDPAAVGPYRLSGRLGMGGQGVVHLGRAEDGTPVAAKVLREEIAADLRVRERFTKEIAAARRVEMC</sequence>
<dbReference type="Proteomes" id="UP001596380">
    <property type="component" value="Unassembled WGS sequence"/>
</dbReference>